<dbReference type="OrthoDB" id="250531at2"/>
<dbReference type="EC" id="2.7.1.6" evidence="11 12"/>
<evidence type="ECO:0000259" key="13">
    <source>
        <dbReference type="Pfam" id="PF00288"/>
    </source>
</evidence>
<feature type="domain" description="GHMP kinase N-terminal" evidence="13">
    <location>
        <begin position="108"/>
        <end position="192"/>
    </location>
</feature>
<evidence type="ECO:0000313" key="17">
    <source>
        <dbReference type="Proteomes" id="UP000319927"/>
    </source>
</evidence>
<dbReference type="SUPFAM" id="SSF54211">
    <property type="entry name" value="Ribosomal protein S5 domain 2-like"/>
    <property type="match status" value="1"/>
</dbReference>
<evidence type="ECO:0000256" key="12">
    <source>
        <dbReference type="NCBIfam" id="TIGR00131"/>
    </source>
</evidence>
<keyword evidence="8 11" id="KW-0460">Magnesium</keyword>
<dbReference type="PROSITE" id="PS00106">
    <property type="entry name" value="GALACTOKINASE"/>
    <property type="match status" value="1"/>
</dbReference>
<dbReference type="PRINTS" id="PR00959">
    <property type="entry name" value="MEVGALKINASE"/>
</dbReference>
<dbReference type="InterPro" id="IPR006204">
    <property type="entry name" value="GHMP_kinase_N_dom"/>
</dbReference>
<dbReference type="InterPro" id="IPR022963">
    <property type="entry name" value="Galactokinase_bac"/>
</dbReference>
<dbReference type="GO" id="GO:0005829">
    <property type="term" value="C:cytosol"/>
    <property type="evidence" value="ECO:0007669"/>
    <property type="project" value="TreeGrafter"/>
</dbReference>
<dbReference type="InterPro" id="IPR020568">
    <property type="entry name" value="Ribosomal_Su5_D2-typ_SF"/>
</dbReference>
<dbReference type="FunFam" id="3.30.70.890:FF:000001">
    <property type="entry name" value="Galactokinase"/>
    <property type="match status" value="1"/>
</dbReference>
<feature type="domain" description="GHMP kinase C-terminal" evidence="14">
    <location>
        <begin position="297"/>
        <end position="376"/>
    </location>
</feature>
<feature type="site" description="Transition state stabilizer" evidence="11">
    <location>
        <position position="42"/>
    </location>
</feature>
<feature type="active site" description="Proton acceptor" evidence="11">
    <location>
        <position position="187"/>
    </location>
</feature>
<evidence type="ECO:0000259" key="15">
    <source>
        <dbReference type="Pfam" id="PF10509"/>
    </source>
</evidence>
<keyword evidence="3 11" id="KW-0808">Transferase</keyword>
<evidence type="ECO:0000256" key="3">
    <source>
        <dbReference type="ARBA" id="ARBA00022679"/>
    </source>
</evidence>
<dbReference type="GO" id="GO:0000287">
    <property type="term" value="F:magnesium ion binding"/>
    <property type="evidence" value="ECO:0007669"/>
    <property type="project" value="UniProtKB-UniRule"/>
</dbReference>
<organism evidence="16 17">
    <name type="scientific">Micromonospora palomenae</name>
    <dbReference type="NCBI Taxonomy" id="1461247"/>
    <lineage>
        <taxon>Bacteria</taxon>
        <taxon>Bacillati</taxon>
        <taxon>Actinomycetota</taxon>
        <taxon>Actinomycetes</taxon>
        <taxon>Micromonosporales</taxon>
        <taxon>Micromonosporaceae</taxon>
        <taxon>Micromonospora</taxon>
    </lineage>
</organism>
<dbReference type="InterPro" id="IPR006203">
    <property type="entry name" value="GHMP_knse_ATP-bd_CS"/>
</dbReference>
<gene>
    <name evidence="11" type="primary">galK</name>
    <name evidence="16" type="ORF">FHX75_12395</name>
</gene>
<evidence type="ECO:0000256" key="9">
    <source>
        <dbReference type="ARBA" id="ARBA00023144"/>
    </source>
</evidence>
<dbReference type="PANTHER" id="PTHR10457:SF7">
    <property type="entry name" value="GALACTOKINASE-RELATED"/>
    <property type="match status" value="1"/>
</dbReference>
<proteinExistence type="inferred from homology"/>
<dbReference type="PIRSF" id="PIRSF000530">
    <property type="entry name" value="Galactokinase"/>
    <property type="match status" value="1"/>
</dbReference>
<dbReference type="AlphaFoldDB" id="A0A561WDE4"/>
<feature type="binding site" evidence="11">
    <location>
        <position position="239"/>
    </location>
    <ligand>
        <name>substrate</name>
    </ligand>
</feature>
<accession>A0A561WDE4</accession>
<evidence type="ECO:0000256" key="1">
    <source>
        <dbReference type="ARBA" id="ARBA00006566"/>
    </source>
</evidence>
<comment type="catalytic activity">
    <reaction evidence="11">
        <text>alpha-D-galactose + ATP = alpha-D-galactose 1-phosphate + ADP + H(+)</text>
        <dbReference type="Rhea" id="RHEA:13553"/>
        <dbReference type="ChEBI" id="CHEBI:15378"/>
        <dbReference type="ChEBI" id="CHEBI:28061"/>
        <dbReference type="ChEBI" id="CHEBI:30616"/>
        <dbReference type="ChEBI" id="CHEBI:58336"/>
        <dbReference type="ChEBI" id="CHEBI:456216"/>
        <dbReference type="EC" id="2.7.1.6"/>
    </reaction>
</comment>
<dbReference type="Pfam" id="PF08544">
    <property type="entry name" value="GHMP_kinases_C"/>
    <property type="match status" value="1"/>
</dbReference>
<evidence type="ECO:0000256" key="6">
    <source>
        <dbReference type="ARBA" id="ARBA00022777"/>
    </source>
</evidence>
<keyword evidence="9 11" id="KW-0299">Galactose metabolism</keyword>
<keyword evidence="4 11" id="KW-0479">Metal-binding</keyword>
<dbReference type="InterPro" id="IPR036554">
    <property type="entry name" value="GHMP_kinase_C_sf"/>
</dbReference>
<keyword evidence="10 11" id="KW-0119">Carbohydrate metabolism</keyword>
<comment type="function">
    <text evidence="11">Catalyzes the transfer of the gamma-phosphate of ATP to D-galactose to form alpha-D-galactose-1-phosphate (Gal-1-P).</text>
</comment>
<dbReference type="Pfam" id="PF10509">
    <property type="entry name" value="GalKase_gal_bdg"/>
    <property type="match status" value="1"/>
</dbReference>
<feature type="binding site" evidence="11">
    <location>
        <position position="82"/>
    </location>
    <ligand>
        <name>ATP</name>
        <dbReference type="ChEBI" id="CHEBI:30616"/>
    </ligand>
</feature>
<dbReference type="NCBIfam" id="TIGR00131">
    <property type="entry name" value="gal_kin"/>
    <property type="match status" value="1"/>
</dbReference>
<evidence type="ECO:0000256" key="7">
    <source>
        <dbReference type="ARBA" id="ARBA00022840"/>
    </source>
</evidence>
<keyword evidence="5 11" id="KW-0547">Nucleotide-binding</keyword>
<feature type="domain" description="Galactokinase N-terminal" evidence="15">
    <location>
        <begin position="25"/>
        <end position="72"/>
    </location>
</feature>
<dbReference type="PROSITE" id="PS00627">
    <property type="entry name" value="GHMP_KINASES_ATP"/>
    <property type="match status" value="1"/>
</dbReference>
<dbReference type="FunFam" id="3.30.230.10:FF:000017">
    <property type="entry name" value="Galactokinase"/>
    <property type="match status" value="1"/>
</dbReference>
<protein>
    <recommendedName>
        <fullName evidence="11 12">Galactokinase</fullName>
        <ecNumber evidence="11 12">2.7.1.6</ecNumber>
    </recommendedName>
    <alternativeName>
        <fullName evidence="11">Galactose kinase</fullName>
    </alternativeName>
</protein>
<evidence type="ECO:0000256" key="10">
    <source>
        <dbReference type="ARBA" id="ARBA00023277"/>
    </source>
</evidence>
<dbReference type="PRINTS" id="PR00473">
    <property type="entry name" value="GALCTOKINASE"/>
</dbReference>
<feature type="binding site" evidence="11">
    <location>
        <begin position="48"/>
        <end position="51"/>
    </location>
    <ligand>
        <name>substrate</name>
    </ligand>
</feature>
<keyword evidence="17" id="KW-1185">Reference proteome</keyword>
<dbReference type="PANTHER" id="PTHR10457">
    <property type="entry name" value="MEVALONATE KINASE/GALACTOKINASE"/>
    <property type="match status" value="1"/>
</dbReference>
<dbReference type="UniPathway" id="UPA00214"/>
<sequence length="398" mass="41248">MTSAAQTAPPGAASGDVAARAAAGFHAAYGEPPAGRWAAPGRANLIGEHTDYNDGFVLPFALTLRTVVAAAPQPGERWTVRSELSAEAVEFGADEVDEPGRVTGWAAYVAGIVWALRAAGYDVPGARLAIASDVPVGSGLSSSAAIEAAVLAALVDLGGLDLPAEKQPRLAQRAENAYVGAPTGIMDQSAVIRCREGHALFLDCRTEAVEHIPFDLDAAGLAVLVIDSRAPHRHADGEYASRRAACERAAALLGVPALRDVPVADLDAALARLDDDEIRRRVRHVVTEDQRVLDTVDLLRAGRVREIGPLLTASHASMRDDFEITVPEIDTAVEAALAAGALGARMTGGGFGGCVLALVDADRAEAVAHAVTDAYAERGFPAPAHVTVLPAPGATRLD</sequence>
<evidence type="ECO:0000313" key="16">
    <source>
        <dbReference type="EMBL" id="TWG21879.1"/>
    </source>
</evidence>
<dbReference type="GO" id="GO:0006012">
    <property type="term" value="P:galactose metabolic process"/>
    <property type="evidence" value="ECO:0007669"/>
    <property type="project" value="UniProtKB-UniRule"/>
</dbReference>
<dbReference type="Pfam" id="PF00288">
    <property type="entry name" value="GHMP_kinases_N"/>
    <property type="match status" value="1"/>
</dbReference>
<name>A0A561WDE4_9ACTN</name>
<dbReference type="Proteomes" id="UP000319927">
    <property type="component" value="Unassembled WGS sequence"/>
</dbReference>
<dbReference type="InterPro" id="IPR000705">
    <property type="entry name" value="Galactokinase"/>
</dbReference>
<dbReference type="EMBL" id="VIXA01000002">
    <property type="protein sequence ID" value="TWG21879.1"/>
    <property type="molecule type" value="Genomic_DNA"/>
</dbReference>
<feature type="binding site" evidence="11">
    <location>
        <position position="143"/>
    </location>
    <ligand>
        <name>Mg(2+)</name>
        <dbReference type="ChEBI" id="CHEBI:18420"/>
    </ligand>
</feature>
<keyword evidence="2 11" id="KW-0963">Cytoplasm</keyword>
<dbReference type="InterPro" id="IPR006206">
    <property type="entry name" value="Mevalonate/galactokinase"/>
</dbReference>
<keyword evidence="7 11" id="KW-0067">ATP-binding</keyword>
<comment type="caution">
    <text evidence="16">The sequence shown here is derived from an EMBL/GenBank/DDBJ whole genome shotgun (WGS) entry which is preliminary data.</text>
</comment>
<dbReference type="InterPro" id="IPR019539">
    <property type="entry name" value="GalKase_N"/>
</dbReference>
<comment type="subcellular location">
    <subcellularLocation>
        <location evidence="11">Cytoplasm</location>
    </subcellularLocation>
</comment>
<feature type="binding site" evidence="11">
    <location>
        <begin position="137"/>
        <end position="143"/>
    </location>
    <ligand>
        <name>ATP</name>
        <dbReference type="ChEBI" id="CHEBI:30616"/>
    </ligand>
</feature>
<dbReference type="Gene3D" id="3.30.70.890">
    <property type="entry name" value="GHMP kinase, C-terminal domain"/>
    <property type="match status" value="1"/>
</dbReference>
<evidence type="ECO:0000256" key="8">
    <source>
        <dbReference type="ARBA" id="ARBA00022842"/>
    </source>
</evidence>
<dbReference type="GO" id="GO:0005524">
    <property type="term" value="F:ATP binding"/>
    <property type="evidence" value="ECO:0007669"/>
    <property type="project" value="UniProtKB-UniRule"/>
</dbReference>
<evidence type="ECO:0000256" key="11">
    <source>
        <dbReference type="HAMAP-Rule" id="MF_00246"/>
    </source>
</evidence>
<dbReference type="InterPro" id="IPR013750">
    <property type="entry name" value="GHMP_kinase_C_dom"/>
</dbReference>
<evidence type="ECO:0000256" key="2">
    <source>
        <dbReference type="ARBA" id="ARBA00022490"/>
    </source>
</evidence>
<dbReference type="RefSeq" id="WP_154939728.1">
    <property type="nucleotide sequence ID" value="NZ_VIXA01000002.1"/>
</dbReference>
<dbReference type="SUPFAM" id="SSF55060">
    <property type="entry name" value="GHMP Kinase, C-terminal domain"/>
    <property type="match status" value="1"/>
</dbReference>
<evidence type="ECO:0000256" key="4">
    <source>
        <dbReference type="ARBA" id="ARBA00022723"/>
    </source>
</evidence>
<evidence type="ECO:0000259" key="14">
    <source>
        <dbReference type="Pfam" id="PF08544"/>
    </source>
</evidence>
<dbReference type="InterPro" id="IPR014721">
    <property type="entry name" value="Ribsml_uS5_D2-typ_fold_subgr"/>
</dbReference>
<comment type="pathway">
    <text evidence="11">Carbohydrate metabolism; galactose metabolism.</text>
</comment>
<reference evidence="16 17" key="1">
    <citation type="submission" date="2019-06" db="EMBL/GenBank/DDBJ databases">
        <title>Sequencing the genomes of 1000 actinobacteria strains.</title>
        <authorList>
            <person name="Klenk H.-P."/>
        </authorList>
    </citation>
    <scope>NUCLEOTIDE SEQUENCE [LARGE SCALE GENOMIC DNA]</scope>
    <source>
        <strain evidence="16 17">DSM 102131</strain>
    </source>
</reference>
<feature type="binding site" evidence="11">
    <location>
        <position position="175"/>
    </location>
    <ligand>
        <name>Mg(2+)</name>
        <dbReference type="ChEBI" id="CHEBI:18420"/>
    </ligand>
</feature>
<keyword evidence="6 11" id="KW-0418">Kinase</keyword>
<comment type="similarity">
    <text evidence="1 11">Belongs to the GHMP kinase family. GalK subfamily.</text>
</comment>
<dbReference type="InterPro" id="IPR019741">
    <property type="entry name" value="Galactokinase_CS"/>
</dbReference>
<dbReference type="Gene3D" id="3.30.230.10">
    <property type="match status" value="1"/>
</dbReference>
<dbReference type="GO" id="GO:0004335">
    <property type="term" value="F:galactokinase activity"/>
    <property type="evidence" value="ECO:0007669"/>
    <property type="project" value="UniProtKB-UniRule"/>
</dbReference>
<dbReference type="HAMAP" id="MF_00246">
    <property type="entry name" value="Galactokinase"/>
    <property type="match status" value="1"/>
</dbReference>
<evidence type="ECO:0000256" key="5">
    <source>
        <dbReference type="ARBA" id="ARBA00022741"/>
    </source>
</evidence>